<evidence type="ECO:0000313" key="3">
    <source>
        <dbReference type="Proteomes" id="UP000177382"/>
    </source>
</evidence>
<keyword evidence="1" id="KW-0472">Membrane</keyword>
<accession>A0A1F7XLR4</accession>
<proteinExistence type="predicted"/>
<feature type="transmembrane region" description="Helical" evidence="1">
    <location>
        <begin position="192"/>
        <end position="211"/>
    </location>
</feature>
<dbReference type="Pfam" id="PF06182">
    <property type="entry name" value="ABC2_membrane_6"/>
    <property type="match status" value="1"/>
</dbReference>
<dbReference type="STRING" id="1802485.A2V97_04345"/>
<feature type="transmembrane region" description="Helical" evidence="1">
    <location>
        <begin position="217"/>
        <end position="237"/>
    </location>
</feature>
<name>A0A1F7XLR4_9BACT</name>
<feature type="transmembrane region" description="Helical" evidence="1">
    <location>
        <begin position="135"/>
        <end position="162"/>
    </location>
</feature>
<dbReference type="InterPro" id="IPR010390">
    <property type="entry name" value="ABC-2_transporter-like"/>
</dbReference>
<evidence type="ECO:0000256" key="1">
    <source>
        <dbReference type="SAM" id="Phobius"/>
    </source>
</evidence>
<feature type="transmembrane region" description="Helical" evidence="1">
    <location>
        <begin position="50"/>
        <end position="70"/>
    </location>
</feature>
<protein>
    <recommendedName>
        <fullName evidence="4">ABC transporter permease</fullName>
    </recommendedName>
</protein>
<dbReference type="EMBL" id="MGFX01000001">
    <property type="protein sequence ID" value="OGM15967.1"/>
    <property type="molecule type" value="Genomic_DNA"/>
</dbReference>
<organism evidence="2 3">
    <name type="scientific">Candidatus Woesebacteria bacterium RBG_16_42_24</name>
    <dbReference type="NCBI Taxonomy" id="1802485"/>
    <lineage>
        <taxon>Bacteria</taxon>
        <taxon>Candidatus Woeseibacteriota</taxon>
    </lineage>
</organism>
<dbReference type="Proteomes" id="UP000177382">
    <property type="component" value="Unassembled WGS sequence"/>
</dbReference>
<keyword evidence="1" id="KW-0812">Transmembrane</keyword>
<dbReference type="PANTHER" id="PTHR36833:SF1">
    <property type="entry name" value="INTEGRAL MEMBRANE TRANSPORT PROTEIN"/>
    <property type="match status" value="1"/>
</dbReference>
<dbReference type="AlphaFoldDB" id="A0A1F7XLR4"/>
<evidence type="ECO:0000313" key="2">
    <source>
        <dbReference type="EMBL" id="OGM15967.1"/>
    </source>
</evidence>
<comment type="caution">
    <text evidence="2">The sequence shown here is derived from an EMBL/GenBank/DDBJ whole genome shotgun (WGS) entry which is preliminary data.</text>
</comment>
<evidence type="ECO:0008006" key="4">
    <source>
        <dbReference type="Google" id="ProtNLM"/>
    </source>
</evidence>
<feature type="transmembrane region" description="Helical" evidence="1">
    <location>
        <begin position="12"/>
        <end position="38"/>
    </location>
</feature>
<gene>
    <name evidence="2" type="ORF">A2V97_04345</name>
</gene>
<feature type="transmembrane region" description="Helical" evidence="1">
    <location>
        <begin position="106"/>
        <end position="123"/>
    </location>
</feature>
<dbReference type="PANTHER" id="PTHR36833">
    <property type="entry name" value="SLR0610 PROTEIN-RELATED"/>
    <property type="match status" value="1"/>
</dbReference>
<sequence length="249" mass="27823">MSRNSFSIFLSLKLSFLIFLTGKILRFIFFISFLFFILQGTKTLAGYTSNQAIFFFLTFNLVDVMAQFLFREAYRFRPLVVSGDFDLILVKPVNALFRVLMGGADVLDLITIPPIIFAVYYVGRLLSPTTAHTVLFLLLIINGLLIATAFHIAVLALGIITLEVDHTIMIYRDITNLGRFPVDIYKQPLQGILTYLIPVGIMVTLPAKALMGLVTPWGIVSSFVLGIVAIILSLRFWSFALTKYSSASS</sequence>
<reference evidence="2 3" key="1">
    <citation type="journal article" date="2016" name="Nat. Commun.">
        <title>Thousands of microbial genomes shed light on interconnected biogeochemical processes in an aquifer system.</title>
        <authorList>
            <person name="Anantharaman K."/>
            <person name="Brown C.T."/>
            <person name="Hug L.A."/>
            <person name="Sharon I."/>
            <person name="Castelle C.J."/>
            <person name="Probst A.J."/>
            <person name="Thomas B.C."/>
            <person name="Singh A."/>
            <person name="Wilkins M.J."/>
            <person name="Karaoz U."/>
            <person name="Brodie E.L."/>
            <person name="Williams K.H."/>
            <person name="Hubbard S.S."/>
            <person name="Banfield J.F."/>
        </authorList>
    </citation>
    <scope>NUCLEOTIDE SEQUENCE [LARGE SCALE GENOMIC DNA]</scope>
</reference>
<keyword evidence="1" id="KW-1133">Transmembrane helix</keyword>